<keyword evidence="1" id="KW-0808">Transferase</keyword>
<dbReference type="InterPro" id="IPR014729">
    <property type="entry name" value="Rossmann-like_a/b/a_fold"/>
</dbReference>
<feature type="binding site" evidence="2">
    <location>
        <position position="127"/>
    </location>
    <ligand>
        <name>ATP</name>
        <dbReference type="ChEBI" id="CHEBI:30616"/>
    </ligand>
</feature>
<dbReference type="CDD" id="cd24138">
    <property type="entry name" value="TtcA-like"/>
    <property type="match status" value="1"/>
</dbReference>
<evidence type="ECO:0000256" key="2">
    <source>
        <dbReference type="PIRSR" id="PIRSR004976-51"/>
    </source>
</evidence>
<sequence length="241" mass="27133">MQKLLSKLRQAINDFNLIKDGDKIAVGLSGGKDSLTLLHLLNSYKKFSPQSFDLIAITLNPGGVNNAPLHELCKNLNIPFHEIQTDIGEIVFEIKKEKNPCSLCAKLRRGILNNTAKELGCNKVALGHHKDDAIETLLMSISYEGRVNCFSPKTFMDKDSITLIRPMVYIAENSIRNIAKKYNFPIIKNPCPADGKTTRQDIKELIVELNDKMPGFKENLFGCLNNSDQLFIWDKELISKQ</sequence>
<accession>A0A1S8N3K0</accession>
<feature type="binding site" evidence="2">
    <location>
        <position position="57"/>
    </location>
    <ligand>
        <name>ATP</name>
        <dbReference type="ChEBI" id="CHEBI:30616"/>
    </ligand>
</feature>
<dbReference type="InterPro" id="IPR011063">
    <property type="entry name" value="TilS/TtcA_N"/>
</dbReference>
<comment type="caution">
    <text evidence="4">The sequence shown here is derived from an EMBL/GenBank/DDBJ whole genome shotgun (WGS) entry which is preliminary data.</text>
</comment>
<dbReference type="SUPFAM" id="SSF52402">
    <property type="entry name" value="Adenine nucleotide alpha hydrolases-like"/>
    <property type="match status" value="1"/>
</dbReference>
<dbReference type="PIRSF" id="PIRSF004976">
    <property type="entry name" value="ATPase_YdaO"/>
    <property type="match status" value="1"/>
</dbReference>
<reference evidence="4 5" key="1">
    <citation type="submission" date="2016-05" db="EMBL/GenBank/DDBJ databases">
        <title>Microbial solvent formation.</title>
        <authorList>
            <person name="Poehlein A."/>
            <person name="Montoya Solano J.D."/>
            <person name="Flitsch S."/>
            <person name="Krabben P."/>
            <person name="Duerre P."/>
            <person name="Daniel R."/>
        </authorList>
    </citation>
    <scope>NUCLEOTIDE SEQUENCE [LARGE SCALE GENOMIC DNA]</scope>
    <source>
        <strain evidence="4 5">L1-8</strain>
    </source>
</reference>
<evidence type="ECO:0000259" key="3">
    <source>
        <dbReference type="Pfam" id="PF01171"/>
    </source>
</evidence>
<feature type="binding site" evidence="2">
    <location>
        <position position="132"/>
    </location>
    <ligand>
        <name>ATP</name>
        <dbReference type="ChEBI" id="CHEBI:30616"/>
    </ligand>
</feature>
<dbReference type="Proteomes" id="UP000191154">
    <property type="component" value="Unassembled WGS sequence"/>
</dbReference>
<feature type="domain" description="tRNA(Ile)-lysidine/2-thiocytidine synthase N-terminal" evidence="3">
    <location>
        <begin position="23"/>
        <end position="202"/>
    </location>
</feature>
<name>A0A1S8N3K0_CLOSA</name>
<dbReference type="Pfam" id="PF01171">
    <property type="entry name" value="ATP_bind_3"/>
    <property type="match status" value="1"/>
</dbReference>
<dbReference type="GO" id="GO:0005524">
    <property type="term" value="F:ATP binding"/>
    <property type="evidence" value="ECO:0007669"/>
    <property type="project" value="UniProtKB-KW"/>
</dbReference>
<dbReference type="PANTHER" id="PTHR43686:SF1">
    <property type="entry name" value="AMINOTRAN_5 DOMAIN-CONTAINING PROTEIN"/>
    <property type="match status" value="1"/>
</dbReference>
<dbReference type="PANTHER" id="PTHR43686">
    <property type="entry name" value="SULFURTRANSFERASE-RELATED"/>
    <property type="match status" value="1"/>
</dbReference>
<proteinExistence type="predicted"/>
<keyword evidence="2" id="KW-0547">Nucleotide-binding</keyword>
<dbReference type="GO" id="GO:0016740">
    <property type="term" value="F:transferase activity"/>
    <property type="evidence" value="ECO:0007669"/>
    <property type="project" value="UniProtKB-KW"/>
</dbReference>
<gene>
    <name evidence="4" type="primary">ttcA_2</name>
    <name evidence="4" type="ORF">CLOSAC_25200</name>
</gene>
<evidence type="ECO:0000313" key="4">
    <source>
        <dbReference type="EMBL" id="OOM10992.1"/>
    </source>
</evidence>
<keyword evidence="2" id="KW-0067">ATP-binding</keyword>
<evidence type="ECO:0000313" key="5">
    <source>
        <dbReference type="Proteomes" id="UP000191154"/>
    </source>
</evidence>
<dbReference type="AlphaFoldDB" id="A0A1S8N3K0"/>
<dbReference type="RefSeq" id="WP_077865726.1">
    <property type="nucleotide sequence ID" value="NZ_LZYZ01000005.1"/>
</dbReference>
<feature type="binding site" evidence="2">
    <location>
        <begin position="27"/>
        <end position="29"/>
    </location>
    <ligand>
        <name>ATP</name>
        <dbReference type="ChEBI" id="CHEBI:30616"/>
    </ligand>
</feature>
<evidence type="ECO:0000256" key="1">
    <source>
        <dbReference type="ARBA" id="ARBA00022679"/>
    </source>
</evidence>
<dbReference type="EMBL" id="LZYZ01000005">
    <property type="protein sequence ID" value="OOM10992.1"/>
    <property type="molecule type" value="Genomic_DNA"/>
</dbReference>
<dbReference type="STRING" id="169679.CSACC_44610"/>
<feature type="binding site" evidence="2">
    <location>
        <position position="33"/>
    </location>
    <ligand>
        <name>ATP</name>
        <dbReference type="ChEBI" id="CHEBI:30616"/>
    </ligand>
</feature>
<dbReference type="Gene3D" id="3.40.50.620">
    <property type="entry name" value="HUPs"/>
    <property type="match status" value="1"/>
</dbReference>
<protein>
    <submittedName>
        <fullName evidence="4">tRNA 2-thiocytidine biosynthesis protein TtcA</fullName>
    </submittedName>
</protein>
<dbReference type="InterPro" id="IPR035107">
    <property type="entry name" value="tRNA_thiolation_TtcA_Ctu1"/>
</dbReference>
<organism evidence="4 5">
    <name type="scientific">Clostridium saccharobutylicum</name>
    <dbReference type="NCBI Taxonomy" id="169679"/>
    <lineage>
        <taxon>Bacteria</taxon>
        <taxon>Bacillati</taxon>
        <taxon>Bacillota</taxon>
        <taxon>Clostridia</taxon>
        <taxon>Eubacteriales</taxon>
        <taxon>Clostridiaceae</taxon>
        <taxon>Clostridium</taxon>
    </lineage>
</organism>
<dbReference type="GO" id="GO:0008033">
    <property type="term" value="P:tRNA processing"/>
    <property type="evidence" value="ECO:0007669"/>
    <property type="project" value="InterPro"/>
</dbReference>